<keyword evidence="6" id="KW-0137">Centromere</keyword>
<keyword evidence="5" id="KW-0539">Nucleus</keyword>
<dbReference type="EMBL" id="JAODUP010000142">
    <property type="protein sequence ID" value="KAK2159993.1"/>
    <property type="molecule type" value="Genomic_DNA"/>
</dbReference>
<evidence type="ECO:0000256" key="2">
    <source>
        <dbReference type="ARBA" id="ARBA00004584"/>
    </source>
</evidence>
<organism evidence="7 8">
    <name type="scientific">Paralvinella palmiformis</name>
    <dbReference type="NCBI Taxonomy" id="53620"/>
    <lineage>
        <taxon>Eukaryota</taxon>
        <taxon>Metazoa</taxon>
        <taxon>Spiralia</taxon>
        <taxon>Lophotrochozoa</taxon>
        <taxon>Annelida</taxon>
        <taxon>Polychaeta</taxon>
        <taxon>Sedentaria</taxon>
        <taxon>Canalipalpata</taxon>
        <taxon>Terebellida</taxon>
        <taxon>Terebelliformia</taxon>
        <taxon>Alvinellidae</taxon>
        <taxon>Paralvinella</taxon>
    </lineage>
</organism>
<dbReference type="InterPro" id="IPR020987">
    <property type="entry name" value="Centromere_Cenp-M"/>
</dbReference>
<proteinExistence type="predicted"/>
<protein>
    <recommendedName>
        <fullName evidence="3">Centromere protein M</fullName>
    </recommendedName>
</protein>
<evidence type="ECO:0000313" key="8">
    <source>
        <dbReference type="Proteomes" id="UP001208570"/>
    </source>
</evidence>
<dbReference type="PANTHER" id="PTHR34436">
    <property type="entry name" value="CENTROMERE PROTEIN M"/>
    <property type="match status" value="1"/>
</dbReference>
<reference evidence="7" key="1">
    <citation type="journal article" date="2023" name="Mol. Biol. Evol.">
        <title>Third-Generation Sequencing Reveals the Adaptive Role of the Epigenome in Three Deep-Sea Polychaetes.</title>
        <authorList>
            <person name="Perez M."/>
            <person name="Aroh O."/>
            <person name="Sun Y."/>
            <person name="Lan Y."/>
            <person name="Juniper S.K."/>
            <person name="Young C.R."/>
            <person name="Angers B."/>
            <person name="Qian P.Y."/>
        </authorList>
    </citation>
    <scope>NUCLEOTIDE SEQUENCE</scope>
    <source>
        <strain evidence="7">P08H-3</strain>
    </source>
</reference>
<sequence>MSRDLNQFETLRKDELLPFNKLPIFMQEVMLIVGIQGIGKHALAKAIVESSTSKTLQCRTATHLPLPEEHSAERPRIDMVVFMIDSRSSASYIQVEQSLQYINRQYFLGKICFIATKVPTETQNLEVESITQLCDDHGSCLFWMDPTSGADRTVVAKKLLEMLNISAGLKPGITPLLTDCTHRLLNMQSF</sequence>
<dbReference type="PANTHER" id="PTHR34436:SF1">
    <property type="entry name" value="CENTROMERE PROTEIN M"/>
    <property type="match status" value="1"/>
</dbReference>
<dbReference type="AlphaFoldDB" id="A0AAD9JVA1"/>
<keyword evidence="8" id="KW-1185">Reference proteome</keyword>
<dbReference type="InterPro" id="IPR027417">
    <property type="entry name" value="P-loop_NTPase"/>
</dbReference>
<evidence type="ECO:0000256" key="6">
    <source>
        <dbReference type="ARBA" id="ARBA00023328"/>
    </source>
</evidence>
<name>A0AAD9JVA1_9ANNE</name>
<evidence type="ECO:0000256" key="1">
    <source>
        <dbReference type="ARBA" id="ARBA00004123"/>
    </source>
</evidence>
<dbReference type="Pfam" id="PF11111">
    <property type="entry name" value="CENP-M"/>
    <property type="match status" value="1"/>
</dbReference>
<comment type="subcellular location">
    <subcellularLocation>
        <location evidence="2">Chromosome</location>
        <location evidence="2">Centromere</location>
    </subcellularLocation>
    <subcellularLocation>
        <location evidence="1">Nucleus</location>
    </subcellularLocation>
</comment>
<dbReference type="Proteomes" id="UP001208570">
    <property type="component" value="Unassembled WGS sequence"/>
</dbReference>
<dbReference type="GO" id="GO:0005634">
    <property type="term" value="C:nucleus"/>
    <property type="evidence" value="ECO:0007669"/>
    <property type="project" value="UniProtKB-SubCell"/>
</dbReference>
<dbReference type="Gene3D" id="3.40.50.300">
    <property type="entry name" value="P-loop containing nucleotide triphosphate hydrolases"/>
    <property type="match status" value="1"/>
</dbReference>
<keyword evidence="4" id="KW-0158">Chromosome</keyword>
<comment type="caution">
    <text evidence="7">The sequence shown here is derived from an EMBL/GenBank/DDBJ whole genome shotgun (WGS) entry which is preliminary data.</text>
</comment>
<gene>
    <name evidence="7" type="ORF">LSH36_142g05019</name>
</gene>
<dbReference type="GO" id="GO:0000775">
    <property type="term" value="C:chromosome, centromeric region"/>
    <property type="evidence" value="ECO:0007669"/>
    <property type="project" value="UniProtKB-SubCell"/>
</dbReference>
<evidence type="ECO:0000256" key="4">
    <source>
        <dbReference type="ARBA" id="ARBA00022454"/>
    </source>
</evidence>
<evidence type="ECO:0000313" key="7">
    <source>
        <dbReference type="EMBL" id="KAK2159993.1"/>
    </source>
</evidence>
<evidence type="ECO:0000256" key="5">
    <source>
        <dbReference type="ARBA" id="ARBA00023242"/>
    </source>
</evidence>
<accession>A0AAD9JVA1</accession>
<evidence type="ECO:0000256" key="3">
    <source>
        <dbReference type="ARBA" id="ARBA00016382"/>
    </source>
</evidence>